<feature type="transmembrane region" description="Helical" evidence="3">
    <location>
        <begin position="45"/>
        <end position="65"/>
    </location>
</feature>
<evidence type="ECO:0000313" key="6">
    <source>
        <dbReference type="EMBL" id="RUQ88844.1"/>
    </source>
</evidence>
<dbReference type="SMART" id="SM01359">
    <property type="entry name" value="A2M_N_2"/>
    <property type="match status" value="1"/>
</dbReference>
<dbReference type="RefSeq" id="WP_127111189.1">
    <property type="nucleotide sequence ID" value="NZ_RZGR01000010.1"/>
</dbReference>
<name>A0A433JKI5_9GAMM</name>
<keyword evidence="2" id="KW-0732">Signal</keyword>
<dbReference type="Pfam" id="PF01835">
    <property type="entry name" value="MG2"/>
    <property type="match status" value="1"/>
</dbReference>
<dbReference type="Gene3D" id="1.50.10.20">
    <property type="match status" value="1"/>
</dbReference>
<dbReference type="InterPro" id="IPR008930">
    <property type="entry name" value="Terpenoid_cyclase/PrenylTrfase"/>
</dbReference>
<reference evidence="6 7" key="1">
    <citation type="submission" date="2018-12" db="EMBL/GenBank/DDBJ databases">
        <title>Legionella sp,whole genome shotgun sequence.</title>
        <authorList>
            <person name="Wu H."/>
        </authorList>
    </citation>
    <scope>NUCLEOTIDE SEQUENCE [LARGE SCALE GENOMIC DNA]</scope>
    <source>
        <strain evidence="7">km714</strain>
    </source>
</reference>
<dbReference type="Pfam" id="PF11974">
    <property type="entry name" value="bMG3"/>
    <property type="match status" value="1"/>
</dbReference>
<organism evidence="6 7">
    <name type="scientific">Legionella septentrionalis</name>
    <dbReference type="NCBI Taxonomy" id="2498109"/>
    <lineage>
        <taxon>Bacteria</taxon>
        <taxon>Pseudomonadati</taxon>
        <taxon>Pseudomonadota</taxon>
        <taxon>Gammaproteobacteria</taxon>
        <taxon>Legionellales</taxon>
        <taxon>Legionellaceae</taxon>
        <taxon>Legionella</taxon>
    </lineage>
</organism>
<dbReference type="GO" id="GO:0004866">
    <property type="term" value="F:endopeptidase inhibitor activity"/>
    <property type="evidence" value="ECO:0007669"/>
    <property type="project" value="InterPro"/>
</dbReference>
<accession>A0A433JKI5</accession>
<dbReference type="InterPro" id="IPR051802">
    <property type="entry name" value="YfhM-like"/>
</dbReference>
<evidence type="ECO:0000313" key="7">
    <source>
        <dbReference type="Proteomes" id="UP000288012"/>
    </source>
</evidence>
<feature type="domain" description="Alpha-2-macroglobulin bait region" evidence="4">
    <location>
        <begin position="1061"/>
        <end position="1200"/>
    </location>
</feature>
<dbReference type="PANTHER" id="PTHR40094:SF1">
    <property type="entry name" value="UBIQUITIN DOMAIN-CONTAINING PROTEIN"/>
    <property type="match status" value="1"/>
</dbReference>
<dbReference type="PANTHER" id="PTHR40094">
    <property type="entry name" value="ALPHA-2-MACROGLOBULIN HOMOLOG"/>
    <property type="match status" value="1"/>
</dbReference>
<dbReference type="InterPro" id="IPR021868">
    <property type="entry name" value="Alpha_2_Macroglob_MG3"/>
</dbReference>
<evidence type="ECO:0000256" key="3">
    <source>
        <dbReference type="SAM" id="Phobius"/>
    </source>
</evidence>
<dbReference type="InterPro" id="IPR011625">
    <property type="entry name" value="A2M_N_BRD"/>
</dbReference>
<evidence type="ECO:0000256" key="1">
    <source>
        <dbReference type="ARBA" id="ARBA00010556"/>
    </source>
</evidence>
<keyword evidence="7" id="KW-1185">Reference proteome</keyword>
<proteinExistence type="inferred from homology"/>
<evidence type="ECO:0000259" key="5">
    <source>
        <dbReference type="SMART" id="SM01360"/>
    </source>
</evidence>
<comment type="similarity">
    <text evidence="1">Belongs to the protease inhibitor I39 (alpha-2-macroglobulin) family. Bacterial alpha-2-macroglobulin subfamily.</text>
</comment>
<feature type="domain" description="Alpha-2-macroglobulin" evidence="5">
    <location>
        <begin position="1266"/>
        <end position="1358"/>
    </location>
</feature>
<gene>
    <name evidence="6" type="ORF">EKM59_04725</name>
</gene>
<comment type="caution">
    <text evidence="6">The sequence shown here is derived from an EMBL/GenBank/DDBJ whole genome shotgun (WGS) entry which is preliminary data.</text>
</comment>
<keyword evidence="3" id="KW-0472">Membrane</keyword>
<dbReference type="Gene3D" id="2.60.40.1930">
    <property type="match status" value="1"/>
</dbReference>
<dbReference type="Pfam" id="PF17972">
    <property type="entry name" value="bMG5"/>
    <property type="match status" value="1"/>
</dbReference>
<protein>
    <submittedName>
        <fullName evidence="6">Alpha-2-macroglobulin</fullName>
    </submittedName>
</protein>
<dbReference type="Pfam" id="PF07703">
    <property type="entry name" value="A2M_BRD"/>
    <property type="match status" value="1"/>
</dbReference>
<dbReference type="SUPFAM" id="SSF48239">
    <property type="entry name" value="Terpenoid cyclases/Protein prenyltransferases"/>
    <property type="match status" value="1"/>
</dbReference>
<dbReference type="Gene3D" id="2.60.40.3710">
    <property type="match status" value="1"/>
</dbReference>
<evidence type="ECO:0000256" key="2">
    <source>
        <dbReference type="ARBA" id="ARBA00022729"/>
    </source>
</evidence>
<sequence length="1923" mass="213566">MNKKSLVSELFSRMGAFFAMIVGRMHWSSPPWMIFLRRQAAARPAAFWTVMVATLCLLVAAIYGYCWYKNLPKPKLPTAYITAPKITPLREEALIPDDLIIDFGSKDAEGELLPKSVAPLQLIGKNVPQGIELSPALEGEWYWQSDSRLIFTPAKDWPAGQDYTVRFGEGVLAEPIRLQNPAYSFSTQPFTAEISQFKLHQDPTQPKLLQAVATIHFNYPVEVNSLEGNLSLLLQTLHKGKLDKEAKHYKFTLDYDQHKRIAYLRSEPLSLTDTPQYLVLVIGEGVRSVTGPGMIRHTVSKNLLLPDMGSYFKVAAATAAIVRNEQDRPEQILALETSAGISETELKKALHVYLLPQNYPATAHAEEKKNYEWQNPGEVTSNILQLATPLKMEAIPAEHNYATLHSFKFNAQTPRYIYLKLDKGARALGDFVLTQDYTAIIKVPPYPQEISFLHKGALLALSGERKLSVLIRGLPAVKFEFARVLPDNINQLVTQTEGDFNNPYFINQSFDQKNISEIFSEIQQFDASDLTKQQYTALDFTKYLANAANTGGPQGLFLLQAQGWNQETQEPLDVRANRLVLVTDMGLVVKDNQDGSHDVFVQSITTGTPLPNVNVTVLGKNGLPLLSYATNEQGQAHFPVLTDFVNEREPVVYLASLGADVSFIPYNNVNRQLNYSRYDVGGIYSAGQEQHSLSAYVFSDRGIYRPGDEVHVGVIVKQAYAQPQPPGFIVQATVSDPRGMTVFDKKFTVDALGYLSFDFPTHAASPTGDYFISLYIVKDQHPESLLGSSSIRVAEFLPDRMRIKANILPQSINGWVSPTNLKAKVQLWNLYGAPAAERRISGKILLEPKAVEFKNYPDYVFADPLLDPKKPAKVFTDNLADAKTDMQGVAEFPLQLERFDKATYQLTFFAEGFEADGGRSVATRATTLVSPLPYFVGYKADGDLNYIKQNSQRSVNFIAINPKLQQQALGGMTLQLVALQPVSTLIKNDNGTYKYQSIIQTKVLATKPFAIAAKGSAFDLPTEQIGDFAINVLDKDGTELSHLKFSVVGASQKPLAKNAELSVKLDRTDYKAGEEIELQITAPYTGSGLITIERDKVYAVQWFKTGTSSSVQKIRIPSDFQGNGYVNVAFVRDWNSPDIFISPLSYSVVPFNVDHDQHAMHINLHVPETARPGEPYKMEYYSDKPGKIIVFAVDEGILQVARFTTPDPLGFFFQKRALEVLTQQTVDQILPRYIRERELSAAGGDGGEDLLSQYLNPFKRKTDLPVAFWSGIVDTDSSVRQLVYEIPDYFNGTLHVMAVAVALDAVGSAEKTSEIKGDFIINPNTPTFVAPGDEFAVTASVANNIKGAGNSGKVAVELKVSPELEIIGSDNELLMIEEGREKTVQFKLRATTSALGSARMTFTASLGGKASEMDATVSIRPATHFSTTVTSGSSNGVEKTIAVDRNLYPQYRQVDAAMSSSPLILLAGLQRYLDNFPYGCTEQLVSKAFPLLAIGAHPWLVDDAQKATEKITTTIQMLGQRQMVNGGFSYWPGLGENDSNTFASVYAMHFLTEAKEQGYRIPDDLYNGGLSSLKDLAARNASDVDMARLQAYAIYVLTRNEMVTTNYLTNLQLYLDKAAPQKWQHELTGAYIAASYKMLKNTSEAEQLIRQYEADRQMRDHFAFYDNHVANAQYLYLIAQHFPERLPEVGNNLLKGLVSAVNTDDINTILSAYTSLALSAYAKTQQNNAEGLVIRAVLANKEQETLATLKDTYAKVSVHEEVKSIIFANPEKHTYFYQLSQAGFDKSLPTEARQQGLEIHREYRDSQGNIIASVALGDEIEVHIQVRSLNDQFILNGAIVDLLPGGFEVLRESIQGMYFDYVDIREDRVVFFDSFDSAAKELVYRMKATNAGKYTVPPLYAEAMYEPSIKANTAAGKITVTKP</sequence>
<dbReference type="InterPro" id="IPR041203">
    <property type="entry name" value="Bact_A2M_MG5"/>
</dbReference>
<dbReference type="InterPro" id="IPR001599">
    <property type="entry name" value="Macroglobln_a2"/>
</dbReference>
<keyword evidence="3" id="KW-0812">Transmembrane</keyword>
<evidence type="ECO:0000259" key="4">
    <source>
        <dbReference type="SMART" id="SM01359"/>
    </source>
</evidence>
<dbReference type="Proteomes" id="UP000288012">
    <property type="component" value="Unassembled WGS sequence"/>
</dbReference>
<dbReference type="EMBL" id="RZGR01000010">
    <property type="protein sequence ID" value="RUQ88844.1"/>
    <property type="molecule type" value="Genomic_DNA"/>
</dbReference>
<keyword evidence="3" id="KW-1133">Transmembrane helix</keyword>
<dbReference type="SMART" id="SM01360">
    <property type="entry name" value="A2M"/>
    <property type="match status" value="1"/>
</dbReference>
<dbReference type="Pfam" id="PF17973">
    <property type="entry name" value="bMG10"/>
    <property type="match status" value="1"/>
</dbReference>
<dbReference type="InterPro" id="IPR041246">
    <property type="entry name" value="Bact_MG10"/>
</dbReference>
<dbReference type="Pfam" id="PF00207">
    <property type="entry name" value="A2M"/>
    <property type="match status" value="1"/>
</dbReference>
<dbReference type="InterPro" id="IPR002890">
    <property type="entry name" value="MG2"/>
</dbReference>
<dbReference type="CDD" id="cd02891">
    <property type="entry name" value="A2M_like"/>
    <property type="match status" value="1"/>
</dbReference>